<name>A0A4U1BPX9_9GAMM</name>
<dbReference type="Gene3D" id="1.10.10.10">
    <property type="entry name" value="Winged helix-like DNA-binding domain superfamily/Winged helix DNA-binding domain"/>
    <property type="match status" value="1"/>
</dbReference>
<dbReference type="SUPFAM" id="SSF46785">
    <property type="entry name" value="Winged helix' DNA-binding domain"/>
    <property type="match status" value="1"/>
</dbReference>
<dbReference type="PROSITE" id="PS50110">
    <property type="entry name" value="RESPONSE_REGULATORY"/>
    <property type="match status" value="1"/>
</dbReference>
<dbReference type="InterPro" id="IPR001789">
    <property type="entry name" value="Sig_transdc_resp-reg_receiver"/>
</dbReference>
<comment type="caution">
    <text evidence="8">The sequence shown here is derived from an EMBL/GenBank/DDBJ whole genome shotgun (WGS) entry which is preliminary data.</text>
</comment>
<evidence type="ECO:0000256" key="2">
    <source>
        <dbReference type="ARBA" id="ARBA00023012"/>
    </source>
</evidence>
<reference evidence="8 9" key="1">
    <citation type="submission" date="2019-04" db="EMBL/GenBank/DDBJ databases">
        <authorList>
            <person name="Hwang J.C."/>
        </authorList>
    </citation>
    <scope>NUCLEOTIDE SEQUENCE [LARGE SCALE GENOMIC DNA]</scope>
    <source>
        <strain evidence="8 9">IMCC35002</strain>
    </source>
</reference>
<dbReference type="SMART" id="SM00448">
    <property type="entry name" value="REC"/>
    <property type="match status" value="1"/>
</dbReference>
<dbReference type="RefSeq" id="WP_136862477.1">
    <property type="nucleotide sequence ID" value="NZ_SWCJ01000003.1"/>
</dbReference>
<dbReference type="InterPro" id="IPR036390">
    <property type="entry name" value="WH_DNA-bd_sf"/>
</dbReference>
<evidence type="ECO:0000256" key="6">
    <source>
        <dbReference type="PROSITE-ProRule" id="PRU00169"/>
    </source>
</evidence>
<dbReference type="GO" id="GO:0032993">
    <property type="term" value="C:protein-DNA complex"/>
    <property type="evidence" value="ECO:0007669"/>
    <property type="project" value="TreeGrafter"/>
</dbReference>
<dbReference type="OrthoDB" id="5825004at2"/>
<keyword evidence="5" id="KW-0804">Transcription</keyword>
<dbReference type="GO" id="GO:0003700">
    <property type="term" value="F:DNA-binding transcription factor activity"/>
    <property type="evidence" value="ECO:0007669"/>
    <property type="project" value="InterPro"/>
</dbReference>
<dbReference type="AlphaFoldDB" id="A0A4U1BPX9"/>
<dbReference type="CDD" id="cd00156">
    <property type="entry name" value="REC"/>
    <property type="match status" value="1"/>
</dbReference>
<evidence type="ECO:0000313" key="8">
    <source>
        <dbReference type="EMBL" id="TKB56673.1"/>
    </source>
</evidence>
<dbReference type="SMART" id="SM00418">
    <property type="entry name" value="HTH_ARSR"/>
    <property type="match status" value="1"/>
</dbReference>
<dbReference type="SUPFAM" id="SSF52172">
    <property type="entry name" value="CheY-like"/>
    <property type="match status" value="1"/>
</dbReference>
<feature type="modified residue" description="4-aspartylphosphate" evidence="6">
    <location>
        <position position="54"/>
    </location>
</feature>
<dbReference type="GO" id="GO:0000976">
    <property type="term" value="F:transcription cis-regulatory region binding"/>
    <property type="evidence" value="ECO:0007669"/>
    <property type="project" value="TreeGrafter"/>
</dbReference>
<dbReference type="InterPro" id="IPR039420">
    <property type="entry name" value="WalR-like"/>
</dbReference>
<evidence type="ECO:0000259" key="7">
    <source>
        <dbReference type="PROSITE" id="PS50110"/>
    </source>
</evidence>
<dbReference type="InterPro" id="IPR055771">
    <property type="entry name" value="DUF7347"/>
</dbReference>
<dbReference type="PANTHER" id="PTHR48111:SF1">
    <property type="entry name" value="TWO-COMPONENT RESPONSE REGULATOR ORR33"/>
    <property type="match status" value="1"/>
</dbReference>
<dbReference type="Pfam" id="PF24038">
    <property type="entry name" value="DUF7347"/>
    <property type="match status" value="1"/>
</dbReference>
<feature type="domain" description="Response regulatory" evidence="7">
    <location>
        <begin position="5"/>
        <end position="119"/>
    </location>
</feature>
<keyword evidence="9" id="KW-1185">Reference proteome</keyword>
<evidence type="ECO:0000256" key="3">
    <source>
        <dbReference type="ARBA" id="ARBA00023015"/>
    </source>
</evidence>
<dbReference type="InterPro" id="IPR011006">
    <property type="entry name" value="CheY-like_superfamily"/>
</dbReference>
<evidence type="ECO:0000256" key="5">
    <source>
        <dbReference type="ARBA" id="ARBA00023163"/>
    </source>
</evidence>
<dbReference type="GO" id="GO:0005829">
    <property type="term" value="C:cytosol"/>
    <property type="evidence" value="ECO:0007669"/>
    <property type="project" value="TreeGrafter"/>
</dbReference>
<dbReference type="PANTHER" id="PTHR48111">
    <property type="entry name" value="REGULATOR OF RPOS"/>
    <property type="match status" value="1"/>
</dbReference>
<evidence type="ECO:0000256" key="1">
    <source>
        <dbReference type="ARBA" id="ARBA00022553"/>
    </source>
</evidence>
<evidence type="ECO:0000313" key="9">
    <source>
        <dbReference type="Proteomes" id="UP000305675"/>
    </source>
</evidence>
<accession>A0A4U1BPX9</accession>
<keyword evidence="1 6" id="KW-0597">Phosphoprotein</keyword>
<dbReference type="GO" id="GO:0000156">
    <property type="term" value="F:phosphorelay response regulator activity"/>
    <property type="evidence" value="ECO:0007669"/>
    <property type="project" value="TreeGrafter"/>
</dbReference>
<keyword evidence="4" id="KW-0238">DNA-binding</keyword>
<proteinExistence type="predicted"/>
<dbReference type="InterPro" id="IPR001845">
    <property type="entry name" value="HTH_ArsR_DNA-bd_dom"/>
</dbReference>
<evidence type="ECO:0000256" key="4">
    <source>
        <dbReference type="ARBA" id="ARBA00023125"/>
    </source>
</evidence>
<dbReference type="Proteomes" id="UP000305675">
    <property type="component" value="Unassembled WGS sequence"/>
</dbReference>
<sequence>MKTLTLLLAEDDAPLREVLKEALQLEGFEVNAVASAEAALDLAEQHEYDLALFDVVMDGMSGTDAIAMLRRLQPHIGVVLTTAFATVDGAVDAMKKGADEYLTKPFHLPTLAMTLKQVHAKRTPKLPTEERVNDQVFNAMANPVRRVVMHQLKRHHKLKFMDLCRLVEIEDHTKFNFHLRQLVKCGLVEKDEQKLYLLTHKGQEVLARMLV</sequence>
<keyword evidence="2" id="KW-0902">Two-component regulatory system</keyword>
<dbReference type="EMBL" id="SWCJ01000003">
    <property type="protein sequence ID" value="TKB56673.1"/>
    <property type="molecule type" value="Genomic_DNA"/>
</dbReference>
<organism evidence="8 9">
    <name type="scientific">Ferrimonas aestuarii</name>
    <dbReference type="NCBI Taxonomy" id="2569539"/>
    <lineage>
        <taxon>Bacteria</taxon>
        <taxon>Pseudomonadati</taxon>
        <taxon>Pseudomonadota</taxon>
        <taxon>Gammaproteobacteria</taxon>
        <taxon>Alteromonadales</taxon>
        <taxon>Ferrimonadaceae</taxon>
        <taxon>Ferrimonas</taxon>
    </lineage>
</organism>
<dbReference type="InterPro" id="IPR036388">
    <property type="entry name" value="WH-like_DNA-bd_sf"/>
</dbReference>
<gene>
    <name evidence="8" type="ORF">FCL42_05940</name>
</gene>
<dbReference type="Gene3D" id="3.40.50.2300">
    <property type="match status" value="1"/>
</dbReference>
<dbReference type="Pfam" id="PF00072">
    <property type="entry name" value="Response_reg"/>
    <property type="match status" value="1"/>
</dbReference>
<protein>
    <submittedName>
        <fullName evidence="8">Response regulator</fullName>
    </submittedName>
</protein>
<keyword evidence="3" id="KW-0805">Transcription regulation</keyword>